<dbReference type="InterPro" id="IPR000700">
    <property type="entry name" value="PAS-assoc_C"/>
</dbReference>
<evidence type="ECO:0000259" key="16">
    <source>
        <dbReference type="PROSITE" id="PS50110"/>
    </source>
</evidence>
<accession>A0A1A8TAV7</accession>
<evidence type="ECO:0000259" key="18">
    <source>
        <dbReference type="PROSITE" id="PS50113"/>
    </source>
</evidence>
<dbReference type="InterPro" id="IPR001610">
    <property type="entry name" value="PAC"/>
</dbReference>
<dbReference type="PRINTS" id="PR00344">
    <property type="entry name" value="BCTRLSENSOR"/>
</dbReference>
<dbReference type="PANTHER" id="PTHR45339:SF3">
    <property type="entry name" value="HISTIDINE KINASE"/>
    <property type="match status" value="1"/>
</dbReference>
<name>A0A1A8TAV7_9GAMM</name>
<comment type="subcellular location">
    <subcellularLocation>
        <location evidence="2">Membrane</location>
    </subcellularLocation>
</comment>
<evidence type="ECO:0000259" key="17">
    <source>
        <dbReference type="PROSITE" id="PS50112"/>
    </source>
</evidence>
<keyword evidence="7" id="KW-0547">Nucleotide-binding</keyword>
<keyword evidence="12" id="KW-0472">Membrane</keyword>
<evidence type="ECO:0000256" key="9">
    <source>
        <dbReference type="ARBA" id="ARBA00022840"/>
    </source>
</evidence>
<feature type="domain" description="Response regulatory" evidence="16">
    <location>
        <begin position="1093"/>
        <end position="1214"/>
    </location>
</feature>
<keyword evidence="6" id="KW-0812">Transmembrane</keyword>
<organism evidence="20 21">
    <name type="scientific">Marinomonas spartinae</name>
    <dbReference type="NCBI Taxonomy" id="1792290"/>
    <lineage>
        <taxon>Bacteria</taxon>
        <taxon>Pseudomonadati</taxon>
        <taxon>Pseudomonadota</taxon>
        <taxon>Gammaproteobacteria</taxon>
        <taxon>Oceanospirillales</taxon>
        <taxon>Oceanospirillaceae</taxon>
        <taxon>Marinomonas</taxon>
    </lineage>
</organism>
<keyword evidence="8 20" id="KW-0418">Kinase</keyword>
<dbReference type="InterPro" id="IPR036641">
    <property type="entry name" value="HPT_dom_sf"/>
</dbReference>
<evidence type="ECO:0000256" key="14">
    <source>
        <dbReference type="PROSITE-ProRule" id="PRU00169"/>
    </source>
</evidence>
<dbReference type="InterPro" id="IPR035965">
    <property type="entry name" value="PAS-like_dom_sf"/>
</dbReference>
<dbReference type="GO" id="GO:0006355">
    <property type="term" value="P:regulation of DNA-templated transcription"/>
    <property type="evidence" value="ECO:0007669"/>
    <property type="project" value="InterPro"/>
</dbReference>
<dbReference type="SUPFAM" id="SSF55874">
    <property type="entry name" value="ATPase domain of HSP90 chaperone/DNA topoisomerase II/histidine kinase"/>
    <property type="match status" value="1"/>
</dbReference>
<dbReference type="Gene3D" id="3.30.450.40">
    <property type="match status" value="1"/>
</dbReference>
<dbReference type="CDD" id="cd00082">
    <property type="entry name" value="HisKA"/>
    <property type="match status" value="1"/>
</dbReference>
<dbReference type="InterPro" id="IPR029016">
    <property type="entry name" value="GAF-like_dom_sf"/>
</dbReference>
<dbReference type="Pfam" id="PF00512">
    <property type="entry name" value="HisKA"/>
    <property type="match status" value="1"/>
</dbReference>
<dbReference type="FunFam" id="3.30.565.10:FF:000010">
    <property type="entry name" value="Sensor histidine kinase RcsC"/>
    <property type="match status" value="1"/>
</dbReference>
<evidence type="ECO:0000256" key="1">
    <source>
        <dbReference type="ARBA" id="ARBA00000085"/>
    </source>
</evidence>
<dbReference type="CDD" id="cd17546">
    <property type="entry name" value="REC_hyHK_CKI1_RcsC-like"/>
    <property type="match status" value="2"/>
</dbReference>
<dbReference type="Pfam" id="PF01627">
    <property type="entry name" value="Hpt"/>
    <property type="match status" value="1"/>
</dbReference>
<evidence type="ECO:0000256" key="8">
    <source>
        <dbReference type="ARBA" id="ARBA00022777"/>
    </source>
</evidence>
<feature type="modified residue" description="4-aspartylphosphate" evidence="14">
    <location>
        <position position="1294"/>
    </location>
</feature>
<keyword evidence="9" id="KW-0067">ATP-binding</keyword>
<dbReference type="Gene3D" id="3.40.50.2300">
    <property type="match status" value="2"/>
</dbReference>
<dbReference type="InterPro" id="IPR036097">
    <property type="entry name" value="HisK_dim/P_sf"/>
</dbReference>
<evidence type="ECO:0000256" key="10">
    <source>
        <dbReference type="ARBA" id="ARBA00022989"/>
    </source>
</evidence>
<dbReference type="RefSeq" id="WP_067014662.1">
    <property type="nucleotide sequence ID" value="NZ_FLOB01000003.1"/>
</dbReference>
<dbReference type="GO" id="GO:0005886">
    <property type="term" value="C:plasma membrane"/>
    <property type="evidence" value="ECO:0007669"/>
    <property type="project" value="UniProtKB-SubCell"/>
</dbReference>
<evidence type="ECO:0000256" key="11">
    <source>
        <dbReference type="ARBA" id="ARBA00023012"/>
    </source>
</evidence>
<dbReference type="InterPro" id="IPR001789">
    <property type="entry name" value="Sig_transdc_resp-reg_receiver"/>
</dbReference>
<dbReference type="Pfam" id="PF01590">
    <property type="entry name" value="GAF"/>
    <property type="match status" value="1"/>
</dbReference>
<evidence type="ECO:0000313" key="20">
    <source>
        <dbReference type="EMBL" id="SBS29733.1"/>
    </source>
</evidence>
<dbReference type="NCBIfam" id="TIGR00229">
    <property type="entry name" value="sensory_box"/>
    <property type="match status" value="2"/>
</dbReference>
<dbReference type="SMART" id="SM00448">
    <property type="entry name" value="REC"/>
    <property type="match status" value="2"/>
</dbReference>
<evidence type="ECO:0000256" key="7">
    <source>
        <dbReference type="ARBA" id="ARBA00022741"/>
    </source>
</evidence>
<feature type="modified residue" description="4-aspartylphosphate" evidence="14">
    <location>
        <position position="1147"/>
    </location>
</feature>
<dbReference type="InterPro" id="IPR036890">
    <property type="entry name" value="HATPase_C_sf"/>
</dbReference>
<proteinExistence type="predicted"/>
<evidence type="ECO:0000259" key="15">
    <source>
        <dbReference type="PROSITE" id="PS50109"/>
    </source>
</evidence>
<feature type="domain" description="PAS" evidence="17">
    <location>
        <begin position="451"/>
        <end position="526"/>
    </location>
</feature>
<dbReference type="Proteomes" id="UP000092544">
    <property type="component" value="Unassembled WGS sequence"/>
</dbReference>
<feature type="domain" description="HPt" evidence="19">
    <location>
        <begin position="1402"/>
        <end position="1495"/>
    </location>
</feature>
<dbReference type="Gene3D" id="1.20.120.160">
    <property type="entry name" value="HPT domain"/>
    <property type="match status" value="1"/>
</dbReference>
<evidence type="ECO:0000256" key="13">
    <source>
        <dbReference type="PROSITE-ProRule" id="PRU00110"/>
    </source>
</evidence>
<dbReference type="PANTHER" id="PTHR45339">
    <property type="entry name" value="HYBRID SIGNAL TRANSDUCTION HISTIDINE KINASE J"/>
    <property type="match status" value="1"/>
</dbReference>
<dbReference type="FunFam" id="1.10.287.130:FF:000004">
    <property type="entry name" value="Ethylene receptor 1"/>
    <property type="match status" value="1"/>
</dbReference>
<dbReference type="InterPro" id="IPR004358">
    <property type="entry name" value="Sig_transdc_His_kin-like_C"/>
</dbReference>
<dbReference type="InterPro" id="IPR013655">
    <property type="entry name" value="PAS_fold_3"/>
</dbReference>
<dbReference type="Gene3D" id="2.10.70.100">
    <property type="match status" value="1"/>
</dbReference>
<dbReference type="PROSITE" id="PS50112">
    <property type="entry name" value="PAS"/>
    <property type="match status" value="2"/>
</dbReference>
<evidence type="ECO:0000256" key="12">
    <source>
        <dbReference type="ARBA" id="ARBA00023136"/>
    </source>
</evidence>
<evidence type="ECO:0000256" key="5">
    <source>
        <dbReference type="ARBA" id="ARBA00022679"/>
    </source>
</evidence>
<dbReference type="InterPro" id="IPR000014">
    <property type="entry name" value="PAS"/>
</dbReference>
<dbReference type="Pfam" id="PF08448">
    <property type="entry name" value="PAS_4"/>
    <property type="match status" value="1"/>
</dbReference>
<comment type="catalytic activity">
    <reaction evidence="1">
        <text>ATP + protein L-histidine = ADP + protein N-phospho-L-histidine.</text>
        <dbReference type="EC" id="2.7.13.3"/>
    </reaction>
</comment>
<dbReference type="CDD" id="cd16922">
    <property type="entry name" value="HATPase_EvgS-ArcB-TorS-like"/>
    <property type="match status" value="1"/>
</dbReference>
<keyword evidence="10" id="KW-1133">Transmembrane helix</keyword>
<feature type="domain" description="PAS" evidence="17">
    <location>
        <begin position="582"/>
        <end position="626"/>
    </location>
</feature>
<gene>
    <name evidence="20" type="primary">barA_5</name>
    <name evidence="20" type="ORF">MSP8886_01588</name>
</gene>
<feature type="domain" description="PAC" evidence="18">
    <location>
        <begin position="781"/>
        <end position="833"/>
    </location>
</feature>
<dbReference type="SUPFAM" id="SSF55781">
    <property type="entry name" value="GAF domain-like"/>
    <property type="match status" value="1"/>
</dbReference>
<dbReference type="InterPro" id="IPR005467">
    <property type="entry name" value="His_kinase_dom"/>
</dbReference>
<dbReference type="Pfam" id="PF08447">
    <property type="entry name" value="PAS_3"/>
    <property type="match status" value="1"/>
</dbReference>
<dbReference type="CDD" id="cd00130">
    <property type="entry name" value="PAS"/>
    <property type="match status" value="3"/>
</dbReference>
<dbReference type="Pfam" id="PF13426">
    <property type="entry name" value="PAS_9"/>
    <property type="match status" value="1"/>
</dbReference>
<dbReference type="PROSITE" id="PS50109">
    <property type="entry name" value="HIS_KIN"/>
    <property type="match status" value="1"/>
</dbReference>
<dbReference type="GO" id="GO:0005524">
    <property type="term" value="F:ATP binding"/>
    <property type="evidence" value="ECO:0007669"/>
    <property type="project" value="UniProtKB-KW"/>
</dbReference>
<keyword evidence="21" id="KW-1185">Reference proteome</keyword>
<dbReference type="SUPFAM" id="SSF52172">
    <property type="entry name" value="CheY-like"/>
    <property type="match status" value="2"/>
</dbReference>
<evidence type="ECO:0000256" key="2">
    <source>
        <dbReference type="ARBA" id="ARBA00004370"/>
    </source>
</evidence>
<feature type="modified residue" description="Phosphohistidine" evidence="13">
    <location>
        <position position="1441"/>
    </location>
</feature>
<dbReference type="InterPro" id="IPR008207">
    <property type="entry name" value="Sig_transdc_His_kin_Hpt_dom"/>
</dbReference>
<dbReference type="Pfam" id="PF02518">
    <property type="entry name" value="HATPase_c"/>
    <property type="match status" value="1"/>
</dbReference>
<dbReference type="EC" id="2.7.13.3" evidence="3"/>
<dbReference type="SUPFAM" id="SSF47226">
    <property type="entry name" value="Histidine-containing phosphotransfer domain, HPT domain"/>
    <property type="match status" value="1"/>
</dbReference>
<dbReference type="PROSITE" id="PS50894">
    <property type="entry name" value="HPT"/>
    <property type="match status" value="1"/>
</dbReference>
<dbReference type="Gene3D" id="1.10.287.130">
    <property type="match status" value="1"/>
</dbReference>
<dbReference type="Gene3D" id="3.30.450.20">
    <property type="entry name" value="PAS domain"/>
    <property type="match status" value="4"/>
</dbReference>
<dbReference type="SMART" id="SM00091">
    <property type="entry name" value="PAS"/>
    <property type="match status" value="4"/>
</dbReference>
<protein>
    <recommendedName>
        <fullName evidence="3">histidine kinase</fullName>
        <ecNumber evidence="3">2.7.13.3</ecNumber>
    </recommendedName>
</protein>
<keyword evidence="4 14" id="KW-0597">Phosphoprotein</keyword>
<dbReference type="Pfam" id="PF00989">
    <property type="entry name" value="PAS"/>
    <property type="match status" value="1"/>
</dbReference>
<dbReference type="SUPFAM" id="SSF47384">
    <property type="entry name" value="Homodimeric domain of signal transducing histidine kinase"/>
    <property type="match status" value="1"/>
</dbReference>
<dbReference type="SMART" id="SM00388">
    <property type="entry name" value="HisKA"/>
    <property type="match status" value="1"/>
</dbReference>
<dbReference type="OrthoDB" id="6110612at2"/>
<dbReference type="SMART" id="SM00086">
    <property type="entry name" value="PAC"/>
    <property type="match status" value="2"/>
</dbReference>
<dbReference type="InterPro" id="IPR013656">
    <property type="entry name" value="PAS_4"/>
</dbReference>
<dbReference type="InterPro" id="IPR011006">
    <property type="entry name" value="CheY-like_superfamily"/>
</dbReference>
<evidence type="ECO:0000256" key="3">
    <source>
        <dbReference type="ARBA" id="ARBA00012438"/>
    </source>
</evidence>
<dbReference type="InterPro" id="IPR003018">
    <property type="entry name" value="GAF"/>
</dbReference>
<feature type="domain" description="Histidine kinase" evidence="15">
    <location>
        <begin position="851"/>
        <end position="1072"/>
    </location>
</feature>
<evidence type="ECO:0000256" key="4">
    <source>
        <dbReference type="ARBA" id="ARBA00022553"/>
    </source>
</evidence>
<dbReference type="GO" id="GO:0000155">
    <property type="term" value="F:phosphorelay sensor kinase activity"/>
    <property type="evidence" value="ECO:0007669"/>
    <property type="project" value="InterPro"/>
</dbReference>
<dbReference type="SUPFAM" id="SSF55785">
    <property type="entry name" value="PYP-like sensor domain (PAS domain)"/>
    <property type="match status" value="4"/>
</dbReference>
<dbReference type="PROSITE" id="PS50113">
    <property type="entry name" value="PAC"/>
    <property type="match status" value="2"/>
</dbReference>
<dbReference type="PROSITE" id="PS50110">
    <property type="entry name" value="RESPONSE_REGULATORY"/>
    <property type="match status" value="2"/>
</dbReference>
<feature type="domain" description="Response regulatory" evidence="16">
    <location>
        <begin position="1245"/>
        <end position="1364"/>
    </location>
</feature>
<evidence type="ECO:0000313" key="21">
    <source>
        <dbReference type="Proteomes" id="UP000092544"/>
    </source>
</evidence>
<evidence type="ECO:0000259" key="19">
    <source>
        <dbReference type="PROSITE" id="PS50894"/>
    </source>
</evidence>
<keyword evidence="11" id="KW-0902">Two-component regulatory system</keyword>
<dbReference type="Gene3D" id="3.30.565.10">
    <property type="entry name" value="Histidine kinase-like ATPase, C-terminal domain"/>
    <property type="match status" value="1"/>
</dbReference>
<dbReference type="STRING" id="1792290.MSP8886_01588"/>
<sequence length="1498" mass="168382">MLGSLTALQQMDSVKQPLIATLSVIDRLYSYSSAGLIFQDDCLLSNEQNKEDFLLLAQQIRHHFMVDRLAIEKIVEKESLPDFLQKASLIHFLTHSSLLIERVCVDNQVDALLCIVSLDASLSFDQTFFDSLSPILSILTGLLNNKPVDKPTPLLEKKDQGDISLAHNEHDYITLCNMSPDFLAAYDNDLKCVYANKAHERVFKKRSFDVVGLTVKELMGEGCYQFIEGRISDVMEGNESNFEYSSYHGFNKEKVTIKVKIVPRYIKNKQDGFYLFSQNITVLRRTQTTLRALHSVTNNESLSTDEKIQKMLAIGGEQYNLPLGIVSHVEGDKYTIQYCQSPNNELSTGMVFDLQETYCAYTLYSEEPTYFHNADESHIKSPSCYRYFALESYIGIVIKVGGEVWGTLSFSSSYPKDAPYEEDEIELIKLLGQWIGYEIYRSRALESLKDSECRNRLLLDSLQEGVLGLDSDGHISFANAAACRLTQYSQHELLGQHHHAFLHHTAPDGTPNLVEDCSVRNTLETGVSSHSDNEFIWGKQGAFAVEFSCVSLKRNDHEVDGAVITFQDKTKQIESEIVILEQKLLFESLFMDAPTAIAFYDNTRTIRMVNPAFLRLFGYSEEEVVGCSTRLLYAKEEDFVRLAQYYIRTYELSKVYLDYKDKYGRIFSSETFGSFLENTDGSLKGYIVHINDITERLQVEKEILTVNQRFSLAANSAGIGVWSWDTRTNEVIWDDWMWKIFGFNKNDDIDPFLGWLNSMHPDDAPLLYQSIGESYRKKENLDADFRIIRPDGQVRYIKATGIIECDKKGIISRITGVNFDITSRKEAEEVLKKASRQAQMANQAKSDFLATMSHEIRTPLNGILGVAELLKSSYLTDEQRMQVDILRESGESLLRLINDILDFSKIESGQLTMEKVEFDLEKKIFSVISLLLIKAEEKGVDLLVEYPVQMPRHFIGDSFRMRQILINLISNAVKFTHEGQVVVRVSCESSQQGNVNVSIEVRDTGIGIPDRAQASLFKAFTQADTSTTRRFGGTGLGLAITKQLVELMDGAIELESSEGVGSTFVVHVPLQENYALYKVEEGGLPLSLMGQSRILLVDDSASNLTILSNQLRELGMMCDVEQNASLAFDKWLDAYEGARPYDVIILDYQMPDLDGLDLCRLIRKRTNQLHSPAILISTSAGRFSQNDLTEAGVNVCLAKPLNARVLCEGLNLALNSTVLGRQFSYWDFSSNKALMSAASNEYVGRILIVEDMAANRVVARSMLKKLGVEIIEAENGELGVQKWDSEQPDLILMDLHMPVMDGLSAMRAIRQAEKGLMVKRVPIYALTADAMTERVSEVNRAGGDGLIAKPFKQADLEVVLLKHLLAKPISVVSAEAEKEPLDHLILAPRIDVDMLMELKSALGEDLQILIDTFYEDSLSIVNVLKKHRLSPDLDTIYSASHSMKSIAMNVGAKRLSGLAARLEVDSKRGGSDKTSELMDLIETEYNAFCSELKKLVGV</sequence>
<dbReference type="InterPro" id="IPR013767">
    <property type="entry name" value="PAS_fold"/>
</dbReference>
<dbReference type="InterPro" id="IPR003661">
    <property type="entry name" value="HisK_dim/P_dom"/>
</dbReference>
<dbReference type="InterPro" id="IPR003594">
    <property type="entry name" value="HATPase_dom"/>
</dbReference>
<feature type="domain" description="PAC" evidence="18">
    <location>
        <begin position="648"/>
        <end position="705"/>
    </location>
</feature>
<evidence type="ECO:0000256" key="6">
    <source>
        <dbReference type="ARBA" id="ARBA00022692"/>
    </source>
</evidence>
<dbReference type="SMART" id="SM00387">
    <property type="entry name" value="HATPase_c"/>
    <property type="match status" value="1"/>
</dbReference>
<dbReference type="EMBL" id="FLOB01000003">
    <property type="protein sequence ID" value="SBS29733.1"/>
    <property type="molecule type" value="Genomic_DNA"/>
</dbReference>
<reference evidence="20 21" key="1">
    <citation type="submission" date="2016-06" db="EMBL/GenBank/DDBJ databases">
        <authorList>
            <person name="Kjaerup R.B."/>
            <person name="Dalgaard T.S."/>
            <person name="Juul-Madsen H.R."/>
        </authorList>
    </citation>
    <scope>NUCLEOTIDE SEQUENCE [LARGE SCALE GENOMIC DNA]</scope>
    <source>
        <strain evidence="20 21">CECT 8886</strain>
    </source>
</reference>
<dbReference type="Pfam" id="PF00072">
    <property type="entry name" value="Response_reg"/>
    <property type="match status" value="2"/>
</dbReference>
<keyword evidence="5 20" id="KW-0808">Transferase</keyword>